<dbReference type="EMBL" id="CP108169">
    <property type="protein sequence ID" value="WTQ72420.1"/>
    <property type="molecule type" value="Genomic_DNA"/>
</dbReference>
<accession>A0AAU1LMB5</accession>
<evidence type="ECO:0000313" key="2">
    <source>
        <dbReference type="EMBL" id="WTQ72420.1"/>
    </source>
</evidence>
<proteinExistence type="predicted"/>
<reference evidence="2" key="1">
    <citation type="submission" date="2022-10" db="EMBL/GenBank/DDBJ databases">
        <title>The complete genomes of actinobacterial strains from the NBC collection.</title>
        <authorList>
            <person name="Joergensen T.S."/>
            <person name="Alvarez Arevalo M."/>
            <person name="Sterndorff E.B."/>
            <person name="Faurdal D."/>
            <person name="Vuksanovic O."/>
            <person name="Mourched A.-S."/>
            <person name="Charusanti P."/>
            <person name="Shaw S."/>
            <person name="Blin K."/>
            <person name="Weber T."/>
        </authorList>
    </citation>
    <scope>NUCLEOTIDE SEQUENCE</scope>
    <source>
        <strain evidence="2">NBC_00148</strain>
    </source>
</reference>
<name>A0AAU1LMB5_9ACTN</name>
<feature type="region of interest" description="Disordered" evidence="1">
    <location>
        <begin position="411"/>
        <end position="431"/>
    </location>
</feature>
<sequence>MRTHAAAGQTHDTPQVTPARSRSGPRTPGSFQGTAGNAVVAQMVTVSRMMTEDQFKQGTGGTSRRDRSRITKVDRALAAFYALPDTRAGARLLALKDIVRACGDYVAHKGGAGSRVAGTNRLGDQARAAQGQLDPEVVFRDLLTVIDRTMEEGKHPGLDLRDPAGEALKASQSLPAPRFDAMMRDFVRKLGALREDETLPEETRSVIGELMAVVPLVTVMQYPDGASGGMKLGPAATADDPAFTFNVDTQVRGGTSFLLGHIAHELTHVAAHQAFGSSPVMELVQSGATDQEVAALAEERTRTLAHLKADLAGSAEFDDFQQSMLDEKLVYGAQPEKLELYAGSFEKAGKITAAQKERLIGWGKAAGNASGTLVEYDTVLNQMLIYLHMWQISQDNPFYVRLRAAAQAAFDRRSRARRPAGGSEDQPGQPS</sequence>
<evidence type="ECO:0000256" key="1">
    <source>
        <dbReference type="SAM" id="MobiDB-lite"/>
    </source>
</evidence>
<organism evidence="2">
    <name type="scientific">Streptomyces sp. NBC_00148</name>
    <dbReference type="NCBI Taxonomy" id="2903626"/>
    <lineage>
        <taxon>Bacteria</taxon>
        <taxon>Bacillati</taxon>
        <taxon>Actinomycetota</taxon>
        <taxon>Actinomycetes</taxon>
        <taxon>Kitasatosporales</taxon>
        <taxon>Streptomycetaceae</taxon>
        <taxon>Streptomyces</taxon>
    </lineage>
</organism>
<dbReference type="AlphaFoldDB" id="A0AAU1LMB5"/>
<protein>
    <submittedName>
        <fullName evidence="2">Uncharacterized protein</fullName>
    </submittedName>
</protein>
<feature type="compositionally biased region" description="Polar residues" evidence="1">
    <location>
        <begin position="10"/>
        <end position="20"/>
    </location>
</feature>
<gene>
    <name evidence="2" type="ORF">OG222_04695</name>
</gene>
<feature type="region of interest" description="Disordered" evidence="1">
    <location>
        <begin position="1"/>
        <end position="36"/>
    </location>
</feature>